<dbReference type="Proteomes" id="UP001204833">
    <property type="component" value="Unassembled WGS sequence"/>
</dbReference>
<proteinExistence type="predicted"/>
<accession>A0AAD5BGH6</accession>
<keyword evidence="2" id="KW-1185">Reference proteome</keyword>
<comment type="caution">
    <text evidence="1">The sequence shown here is derived from an EMBL/GenBank/DDBJ whole genome shotgun (WGS) entry which is preliminary data.</text>
</comment>
<dbReference type="AlphaFoldDB" id="A0AAD5BGH6"/>
<dbReference type="GeneID" id="76149733"/>
<name>A0AAD5BGH6_9ASCO</name>
<sequence>MEPTERRTSLPDTYIPKYSVEYLSRSLERLTTESLYQLCLRWTKSQHTQPQLPKDTIYTHQGFCNKLTKDIKALQKNPQTEKSDIIRKIIYEYWSSGLNLLQHAQLDSQLILDDFGDFGWTYSIIKDGDGKEVCSQIDIPSFTKNIVSRVNELYLTHVYVFKHPQLPAHVVRIQVFDLNSRQGLLDSSQPQVSPHAPFLICTPSESPYIFHSEISDDVFHKLILKTIELCLPENDKIPVKLVTSEQKPIQSLASIHALKGNSRLGKSLGVWSQYAHGHVDTGPLGDLDQHSTLQEHFNGGSGSPETKLDEIASLRYQGFITDGHTSNRSSRKRDFSVVESEMVPTRSQFASHTPLQHTEFLIQEPINSNVPSRSNIKLKLFGSDRMGLHMDIL</sequence>
<evidence type="ECO:0000313" key="2">
    <source>
        <dbReference type="Proteomes" id="UP001204833"/>
    </source>
</evidence>
<gene>
    <name evidence="1" type="ORF">KGF57_001674</name>
</gene>
<evidence type="ECO:0000313" key="1">
    <source>
        <dbReference type="EMBL" id="KAI5961549.1"/>
    </source>
</evidence>
<dbReference type="RefSeq" id="XP_051609822.1">
    <property type="nucleotide sequence ID" value="XM_051750904.1"/>
</dbReference>
<organism evidence="1 2">
    <name type="scientific">Candida theae</name>
    <dbReference type="NCBI Taxonomy" id="1198502"/>
    <lineage>
        <taxon>Eukaryota</taxon>
        <taxon>Fungi</taxon>
        <taxon>Dikarya</taxon>
        <taxon>Ascomycota</taxon>
        <taxon>Saccharomycotina</taxon>
        <taxon>Pichiomycetes</taxon>
        <taxon>Debaryomycetaceae</taxon>
        <taxon>Candida/Lodderomyces clade</taxon>
        <taxon>Candida</taxon>
    </lineage>
</organism>
<dbReference type="GO" id="GO:0007059">
    <property type="term" value="P:chromosome segregation"/>
    <property type="evidence" value="ECO:0007669"/>
    <property type="project" value="InterPro"/>
</dbReference>
<dbReference type="InterPro" id="IPR007902">
    <property type="entry name" value="Chl4/mis15/CENP-N"/>
</dbReference>
<dbReference type="EMBL" id="JAIHNG010000075">
    <property type="protein sequence ID" value="KAI5961549.1"/>
    <property type="molecule type" value="Genomic_DNA"/>
</dbReference>
<protein>
    <submittedName>
        <fullName evidence="1">CHL4</fullName>
    </submittedName>
</protein>
<dbReference type="GO" id="GO:0034080">
    <property type="term" value="P:CENP-A containing chromatin assembly"/>
    <property type="evidence" value="ECO:0007669"/>
    <property type="project" value="InterPro"/>
</dbReference>
<dbReference type="Pfam" id="PF05238">
    <property type="entry name" value="CENP-N"/>
    <property type="match status" value="1"/>
</dbReference>
<reference evidence="1 2" key="1">
    <citation type="journal article" date="2022" name="DNA Res.">
        <title>Genome analysis of five recently described species of the CUG-Ser clade uncovers Candida theae as a new hybrid lineage with pathogenic potential in the Candida parapsilosis species complex.</title>
        <authorList>
            <person name="Mixao V."/>
            <person name="Del Olmo V."/>
            <person name="Hegedusova E."/>
            <person name="Saus E."/>
            <person name="Pryszcz L."/>
            <person name="Cillingova A."/>
            <person name="Nosek J."/>
            <person name="Gabaldon T."/>
        </authorList>
    </citation>
    <scope>NUCLEOTIDE SEQUENCE [LARGE SCALE GENOMIC DNA]</scope>
    <source>
        <strain evidence="1 2">CBS 12239</strain>
    </source>
</reference>